<feature type="non-terminal residue" evidence="2">
    <location>
        <position position="1"/>
    </location>
</feature>
<protein>
    <submittedName>
        <fullName evidence="2">Uncharacterized protein</fullName>
    </submittedName>
</protein>
<dbReference type="EMBL" id="BTSY01000004">
    <property type="protein sequence ID" value="GMT22387.1"/>
    <property type="molecule type" value="Genomic_DNA"/>
</dbReference>
<accession>A0AAV5VRS1</accession>
<keyword evidence="1" id="KW-0732">Signal</keyword>
<organism evidence="2 3">
    <name type="scientific">Pristionchus fissidentatus</name>
    <dbReference type="NCBI Taxonomy" id="1538716"/>
    <lineage>
        <taxon>Eukaryota</taxon>
        <taxon>Metazoa</taxon>
        <taxon>Ecdysozoa</taxon>
        <taxon>Nematoda</taxon>
        <taxon>Chromadorea</taxon>
        <taxon>Rhabditida</taxon>
        <taxon>Rhabditina</taxon>
        <taxon>Diplogasteromorpha</taxon>
        <taxon>Diplogasteroidea</taxon>
        <taxon>Neodiplogasteridae</taxon>
        <taxon>Pristionchus</taxon>
    </lineage>
</organism>
<feature type="chain" id="PRO_5043764376" evidence="1">
    <location>
        <begin position="21"/>
        <end position="130"/>
    </location>
</feature>
<sequence length="130" mass="14207">NRTMYSLAFLLLFAPILLEAKSKCEGIVWTHDDKLNMCLAKHCCKAAKGEVSSVESVVCSACSAVDYFSCGGGVQHKTMCNRMLQLHPSPPPLYGYLFQATPPTVAECPKGDTCIWGPFGFGFCCDEKNE</sequence>
<evidence type="ECO:0000256" key="1">
    <source>
        <dbReference type="SAM" id="SignalP"/>
    </source>
</evidence>
<comment type="caution">
    <text evidence="2">The sequence shown here is derived from an EMBL/GenBank/DDBJ whole genome shotgun (WGS) entry which is preliminary data.</text>
</comment>
<dbReference type="Proteomes" id="UP001432322">
    <property type="component" value="Unassembled WGS sequence"/>
</dbReference>
<keyword evidence="3" id="KW-1185">Reference proteome</keyword>
<reference evidence="2" key="1">
    <citation type="submission" date="2023-10" db="EMBL/GenBank/DDBJ databases">
        <title>Genome assembly of Pristionchus species.</title>
        <authorList>
            <person name="Yoshida K."/>
            <person name="Sommer R.J."/>
        </authorList>
    </citation>
    <scope>NUCLEOTIDE SEQUENCE</scope>
    <source>
        <strain evidence="2">RS5133</strain>
    </source>
</reference>
<dbReference type="AlphaFoldDB" id="A0AAV5VRS1"/>
<feature type="non-terminal residue" evidence="2">
    <location>
        <position position="130"/>
    </location>
</feature>
<proteinExistence type="predicted"/>
<evidence type="ECO:0000313" key="2">
    <source>
        <dbReference type="EMBL" id="GMT22387.1"/>
    </source>
</evidence>
<evidence type="ECO:0000313" key="3">
    <source>
        <dbReference type="Proteomes" id="UP001432322"/>
    </source>
</evidence>
<name>A0AAV5VRS1_9BILA</name>
<gene>
    <name evidence="2" type="ORF">PFISCL1PPCAC_13684</name>
</gene>
<feature type="signal peptide" evidence="1">
    <location>
        <begin position="1"/>
        <end position="20"/>
    </location>
</feature>